<keyword evidence="9" id="KW-1185">Reference proteome</keyword>
<reference evidence="8 9" key="1">
    <citation type="submission" date="2019-02" db="EMBL/GenBank/DDBJ databases">
        <title>Draft genome sequences of novel Actinobacteria.</title>
        <authorList>
            <person name="Sahin N."/>
            <person name="Ay H."/>
            <person name="Saygin H."/>
        </authorList>
    </citation>
    <scope>NUCLEOTIDE SEQUENCE [LARGE SCALE GENOMIC DNA]</scope>
    <source>
        <strain evidence="8 9">KC603</strain>
    </source>
</reference>
<dbReference type="GO" id="GO:0006355">
    <property type="term" value="P:regulation of DNA-templated transcription"/>
    <property type="evidence" value="ECO:0007669"/>
    <property type="project" value="InterPro"/>
</dbReference>
<evidence type="ECO:0000256" key="1">
    <source>
        <dbReference type="ARBA" id="ARBA00022679"/>
    </source>
</evidence>
<evidence type="ECO:0000259" key="7">
    <source>
        <dbReference type="PROSITE" id="PS50921"/>
    </source>
</evidence>
<dbReference type="EMBL" id="SMKL01000032">
    <property type="protein sequence ID" value="TDC50284.1"/>
    <property type="molecule type" value="Genomic_DNA"/>
</dbReference>
<feature type="coiled-coil region" evidence="5">
    <location>
        <begin position="54"/>
        <end position="81"/>
    </location>
</feature>
<evidence type="ECO:0000256" key="3">
    <source>
        <dbReference type="ARBA" id="ARBA00023015"/>
    </source>
</evidence>
<keyword evidence="3" id="KW-0805">Transcription regulation</keyword>
<dbReference type="Pfam" id="PF13185">
    <property type="entry name" value="GAF_2"/>
    <property type="match status" value="1"/>
</dbReference>
<dbReference type="InterPro" id="IPR013767">
    <property type="entry name" value="PAS_fold"/>
</dbReference>
<dbReference type="Gene3D" id="1.10.10.10">
    <property type="entry name" value="Winged helix-like DNA-binding domain superfamily/Winged helix DNA-binding domain"/>
    <property type="match status" value="1"/>
</dbReference>
<dbReference type="InterPro" id="IPR029016">
    <property type="entry name" value="GAF-like_dom_sf"/>
</dbReference>
<dbReference type="Pfam" id="PF03861">
    <property type="entry name" value="ANTAR"/>
    <property type="match status" value="1"/>
</dbReference>
<feature type="domain" description="PAS" evidence="6">
    <location>
        <begin position="85"/>
        <end position="155"/>
    </location>
</feature>
<dbReference type="SMART" id="SM00091">
    <property type="entry name" value="PAS"/>
    <property type="match status" value="1"/>
</dbReference>
<dbReference type="SUPFAM" id="SSF52172">
    <property type="entry name" value="CheY-like"/>
    <property type="match status" value="1"/>
</dbReference>
<proteinExistence type="predicted"/>
<keyword evidence="5" id="KW-0175">Coiled coil</keyword>
<dbReference type="Gene3D" id="3.30.450.20">
    <property type="entry name" value="PAS domain"/>
    <property type="match status" value="1"/>
</dbReference>
<keyword evidence="1" id="KW-0808">Transferase</keyword>
<dbReference type="Pfam" id="PF00989">
    <property type="entry name" value="PAS"/>
    <property type="match status" value="1"/>
</dbReference>
<feature type="domain" description="ANTAR" evidence="7">
    <location>
        <begin position="371"/>
        <end position="432"/>
    </location>
</feature>
<dbReference type="InterPro" id="IPR003018">
    <property type="entry name" value="GAF"/>
</dbReference>
<dbReference type="InterPro" id="IPR035965">
    <property type="entry name" value="PAS-like_dom_sf"/>
</dbReference>
<dbReference type="SUPFAM" id="SSF55785">
    <property type="entry name" value="PYP-like sensor domain (PAS domain)"/>
    <property type="match status" value="1"/>
</dbReference>
<dbReference type="InterPro" id="IPR036388">
    <property type="entry name" value="WH-like_DNA-bd_sf"/>
</dbReference>
<keyword evidence="2" id="KW-0418">Kinase</keyword>
<dbReference type="NCBIfam" id="TIGR00229">
    <property type="entry name" value="sensory_box"/>
    <property type="match status" value="1"/>
</dbReference>
<dbReference type="OrthoDB" id="4935162at2"/>
<evidence type="ECO:0000256" key="4">
    <source>
        <dbReference type="ARBA" id="ARBA00023163"/>
    </source>
</evidence>
<evidence type="ECO:0000256" key="2">
    <source>
        <dbReference type="ARBA" id="ARBA00022777"/>
    </source>
</evidence>
<evidence type="ECO:0000313" key="9">
    <source>
        <dbReference type="Proteomes" id="UP000295621"/>
    </source>
</evidence>
<dbReference type="InterPro" id="IPR005561">
    <property type="entry name" value="ANTAR"/>
</dbReference>
<dbReference type="Proteomes" id="UP000295621">
    <property type="component" value="Unassembled WGS sequence"/>
</dbReference>
<gene>
    <name evidence="8" type="ORF">E1212_15420</name>
</gene>
<comment type="caution">
    <text evidence="8">The sequence shown here is derived from an EMBL/GenBank/DDBJ whole genome shotgun (WGS) entry which is preliminary data.</text>
</comment>
<sequence>MSGEDTAQPTLATGPPTFFERELASLRAQIDRLGGDGAAVEGQPDLRLQYLADLQTAHEELRVADEEVRAQQEELERLVSTQQSTRWQYERLIALLPVAAVVTDGQGLITVVNAVAAGLLGVRIDRLLRKPLQVLIEPQSRSQVRRALNDELVPGQLIQESVRIRTRRGELIAVELLGTVTASGTAGETEVTWLVLDGEAGMLPRHEESTTRLATGLVQLTQLPLHAGRVRDILHSAAHICAVALGDDTAVSVTLGPPAEPDAVATTTKLAQSLDGAQTMAAQGPSQSAWDELRTVTAADLASDPRWPILSRLATDLEARALVATPLTVGGVPFGTLNVYAPAAMSDHEFATRVETLGAAMAAVLHELELRHELQVNALHLQRALQSRPTIDIAKGMIMTARRCSPDEAFEAMVRMSKRTNTKVRDVAARIVADVTLGRQLKLE</sequence>
<dbReference type="PROSITE" id="PS50921">
    <property type="entry name" value="ANTAR"/>
    <property type="match status" value="1"/>
</dbReference>
<evidence type="ECO:0000313" key="8">
    <source>
        <dbReference type="EMBL" id="TDC50284.1"/>
    </source>
</evidence>
<protein>
    <submittedName>
        <fullName evidence="8">ANTAR domain-containing protein</fullName>
    </submittedName>
</protein>
<dbReference type="AlphaFoldDB" id="A0A4R4RLI9"/>
<dbReference type="Gene3D" id="3.30.450.40">
    <property type="match status" value="1"/>
</dbReference>
<dbReference type="InterPro" id="IPR000014">
    <property type="entry name" value="PAS"/>
</dbReference>
<dbReference type="GO" id="GO:0003723">
    <property type="term" value="F:RNA binding"/>
    <property type="evidence" value="ECO:0007669"/>
    <property type="project" value="InterPro"/>
</dbReference>
<accession>A0A4R4RLI9</accession>
<dbReference type="SUPFAM" id="SSF55781">
    <property type="entry name" value="GAF domain-like"/>
    <property type="match status" value="1"/>
</dbReference>
<evidence type="ECO:0000256" key="5">
    <source>
        <dbReference type="SAM" id="Coils"/>
    </source>
</evidence>
<organism evidence="8 9">
    <name type="scientific">Jiangella ureilytica</name>
    <dbReference type="NCBI Taxonomy" id="2530374"/>
    <lineage>
        <taxon>Bacteria</taxon>
        <taxon>Bacillati</taxon>
        <taxon>Actinomycetota</taxon>
        <taxon>Actinomycetes</taxon>
        <taxon>Jiangellales</taxon>
        <taxon>Jiangellaceae</taxon>
        <taxon>Jiangella</taxon>
    </lineage>
</organism>
<dbReference type="GO" id="GO:0016301">
    <property type="term" value="F:kinase activity"/>
    <property type="evidence" value="ECO:0007669"/>
    <property type="project" value="UniProtKB-KW"/>
</dbReference>
<keyword evidence="4" id="KW-0804">Transcription</keyword>
<dbReference type="CDD" id="cd00130">
    <property type="entry name" value="PAS"/>
    <property type="match status" value="1"/>
</dbReference>
<dbReference type="SMART" id="SM01012">
    <property type="entry name" value="ANTAR"/>
    <property type="match status" value="1"/>
</dbReference>
<name>A0A4R4RLI9_9ACTN</name>
<dbReference type="InterPro" id="IPR011006">
    <property type="entry name" value="CheY-like_superfamily"/>
</dbReference>
<dbReference type="PROSITE" id="PS50112">
    <property type="entry name" value="PAS"/>
    <property type="match status" value="1"/>
</dbReference>
<evidence type="ECO:0000259" key="6">
    <source>
        <dbReference type="PROSITE" id="PS50112"/>
    </source>
</evidence>